<dbReference type="PROSITE" id="PS51178">
    <property type="entry name" value="PASTA"/>
    <property type="match status" value="2"/>
</dbReference>
<proteinExistence type="predicted"/>
<evidence type="ECO:0000256" key="1">
    <source>
        <dbReference type="SAM" id="SignalP"/>
    </source>
</evidence>
<organism evidence="3 4">
    <name type="scientific">Actinokineospora diospyrosa</name>
    <dbReference type="NCBI Taxonomy" id="103728"/>
    <lineage>
        <taxon>Bacteria</taxon>
        <taxon>Bacillati</taxon>
        <taxon>Actinomycetota</taxon>
        <taxon>Actinomycetes</taxon>
        <taxon>Pseudonocardiales</taxon>
        <taxon>Pseudonocardiaceae</taxon>
        <taxon>Actinokineospora</taxon>
    </lineage>
</organism>
<keyword evidence="1" id="KW-0732">Signal</keyword>
<evidence type="ECO:0000313" key="3">
    <source>
        <dbReference type="EMBL" id="MCP2270526.1"/>
    </source>
</evidence>
<name>A0ABT1IDT6_9PSEU</name>
<dbReference type="SMART" id="SM00740">
    <property type="entry name" value="PASTA"/>
    <property type="match status" value="2"/>
</dbReference>
<feature type="chain" id="PRO_5045484398" evidence="1">
    <location>
        <begin position="20"/>
        <end position="198"/>
    </location>
</feature>
<evidence type="ECO:0000259" key="2">
    <source>
        <dbReference type="PROSITE" id="PS51178"/>
    </source>
</evidence>
<dbReference type="PROSITE" id="PS51257">
    <property type="entry name" value="PROKAR_LIPOPROTEIN"/>
    <property type="match status" value="1"/>
</dbReference>
<dbReference type="RefSeq" id="WP_253887488.1">
    <property type="nucleotide sequence ID" value="NZ_BAAAVB010000009.1"/>
</dbReference>
<dbReference type="CDD" id="cd06577">
    <property type="entry name" value="PASTA_pknB"/>
    <property type="match status" value="2"/>
</dbReference>
<comment type="caution">
    <text evidence="3">The sequence shown here is derived from an EMBL/GenBank/DDBJ whole genome shotgun (WGS) entry which is preliminary data.</text>
</comment>
<dbReference type="Pfam" id="PF03793">
    <property type="entry name" value="PASTA"/>
    <property type="match status" value="2"/>
</dbReference>
<dbReference type="Proteomes" id="UP001205185">
    <property type="component" value="Unassembled WGS sequence"/>
</dbReference>
<feature type="signal peptide" evidence="1">
    <location>
        <begin position="1"/>
        <end position="19"/>
    </location>
</feature>
<dbReference type="EMBL" id="JAMTCO010000007">
    <property type="protein sequence ID" value="MCP2270526.1"/>
    <property type="molecule type" value="Genomic_DNA"/>
</dbReference>
<feature type="domain" description="PASTA" evidence="2">
    <location>
        <begin position="37"/>
        <end position="109"/>
    </location>
</feature>
<dbReference type="InterPro" id="IPR005543">
    <property type="entry name" value="PASTA_dom"/>
</dbReference>
<keyword evidence="4" id="KW-1185">Reference proteome</keyword>
<feature type="domain" description="PASTA" evidence="2">
    <location>
        <begin position="122"/>
        <end position="194"/>
    </location>
</feature>
<protein>
    <submittedName>
        <fullName evidence="3">PASTA domain-containing protein</fullName>
    </submittedName>
</protein>
<gene>
    <name evidence="3" type="ORF">LV75_003027</name>
</gene>
<dbReference type="Gene3D" id="3.30.10.20">
    <property type="match status" value="2"/>
</dbReference>
<accession>A0ABT1IDT6</accession>
<reference evidence="3 4" key="1">
    <citation type="submission" date="2022-06" db="EMBL/GenBank/DDBJ databases">
        <title>Genomic Encyclopedia of Archaeal and Bacterial Type Strains, Phase II (KMG-II): from individual species to whole genera.</title>
        <authorList>
            <person name="Goeker M."/>
        </authorList>
    </citation>
    <scope>NUCLEOTIDE SEQUENCE [LARGE SCALE GENOMIC DNA]</scope>
    <source>
        <strain evidence="3 4">DSM 44255</strain>
    </source>
</reference>
<evidence type="ECO:0000313" key="4">
    <source>
        <dbReference type="Proteomes" id="UP001205185"/>
    </source>
</evidence>
<sequence>MTTRALPAVLVLLTLAACGPGPTTLPDPPTVGAPSSAVKSAAVPNVVGMDHQAAQDAMQKAGFYYLTEEDSTGQGRQLVNDSNWVVVAQVPAAGEVVPQSDKILLRSKKKTDSAASAPSSSTAKTAAVPNVVGVDHQDAQNALQKAGFYYLTEEDATGQGRQLVVDHNWVVVEQIPAAGKVVPQSDKILLRSKKKTDP</sequence>